<protein>
    <submittedName>
        <fullName evidence="2">Uncharacterized protein</fullName>
    </submittedName>
</protein>
<accession>A0A9D4F820</accession>
<evidence type="ECO:0000313" key="2">
    <source>
        <dbReference type="EMBL" id="KAH3794005.1"/>
    </source>
</evidence>
<dbReference type="EMBL" id="JAIWYP010000007">
    <property type="protein sequence ID" value="KAH3794005.1"/>
    <property type="molecule type" value="Genomic_DNA"/>
</dbReference>
<keyword evidence="3" id="KW-1185">Reference proteome</keyword>
<proteinExistence type="predicted"/>
<keyword evidence="1" id="KW-1133">Transmembrane helix</keyword>
<reference evidence="2" key="1">
    <citation type="journal article" date="2019" name="bioRxiv">
        <title>The Genome of the Zebra Mussel, Dreissena polymorpha: A Resource for Invasive Species Research.</title>
        <authorList>
            <person name="McCartney M.A."/>
            <person name="Auch B."/>
            <person name="Kono T."/>
            <person name="Mallez S."/>
            <person name="Zhang Y."/>
            <person name="Obille A."/>
            <person name="Becker A."/>
            <person name="Abrahante J.E."/>
            <person name="Garbe J."/>
            <person name="Badalamenti J.P."/>
            <person name="Herman A."/>
            <person name="Mangelson H."/>
            <person name="Liachko I."/>
            <person name="Sullivan S."/>
            <person name="Sone E.D."/>
            <person name="Koren S."/>
            <person name="Silverstein K.A.T."/>
            <person name="Beckman K.B."/>
            <person name="Gohl D.M."/>
        </authorList>
    </citation>
    <scope>NUCLEOTIDE SEQUENCE</scope>
    <source>
        <strain evidence="2">Duluth1</strain>
        <tissue evidence="2">Whole animal</tissue>
    </source>
</reference>
<feature type="transmembrane region" description="Helical" evidence="1">
    <location>
        <begin position="41"/>
        <end position="61"/>
    </location>
</feature>
<comment type="caution">
    <text evidence="2">The sequence shown here is derived from an EMBL/GenBank/DDBJ whole genome shotgun (WGS) entry which is preliminary data.</text>
</comment>
<evidence type="ECO:0000256" key="1">
    <source>
        <dbReference type="SAM" id="Phobius"/>
    </source>
</evidence>
<reference evidence="2" key="2">
    <citation type="submission" date="2020-11" db="EMBL/GenBank/DDBJ databases">
        <authorList>
            <person name="McCartney M.A."/>
            <person name="Auch B."/>
            <person name="Kono T."/>
            <person name="Mallez S."/>
            <person name="Becker A."/>
            <person name="Gohl D.M."/>
            <person name="Silverstein K.A.T."/>
            <person name="Koren S."/>
            <person name="Bechman K.B."/>
            <person name="Herman A."/>
            <person name="Abrahante J.E."/>
            <person name="Garbe J."/>
        </authorList>
    </citation>
    <scope>NUCLEOTIDE SEQUENCE</scope>
    <source>
        <strain evidence="2">Duluth1</strain>
        <tissue evidence="2">Whole animal</tissue>
    </source>
</reference>
<name>A0A9D4F820_DREPO</name>
<sequence length="65" mass="7283">MCQITPSEVAVTVDEDDTHEVHFVSVDGARWLREASNNFNMNVMVLLIICKTCISLLALLFTSIQ</sequence>
<gene>
    <name evidence="2" type="ORF">DPMN_147534</name>
</gene>
<evidence type="ECO:0000313" key="3">
    <source>
        <dbReference type="Proteomes" id="UP000828390"/>
    </source>
</evidence>
<keyword evidence="1" id="KW-0812">Transmembrane</keyword>
<keyword evidence="1" id="KW-0472">Membrane</keyword>
<dbReference type="Proteomes" id="UP000828390">
    <property type="component" value="Unassembled WGS sequence"/>
</dbReference>
<dbReference type="AlphaFoldDB" id="A0A9D4F820"/>
<organism evidence="2 3">
    <name type="scientific">Dreissena polymorpha</name>
    <name type="common">Zebra mussel</name>
    <name type="synonym">Mytilus polymorpha</name>
    <dbReference type="NCBI Taxonomy" id="45954"/>
    <lineage>
        <taxon>Eukaryota</taxon>
        <taxon>Metazoa</taxon>
        <taxon>Spiralia</taxon>
        <taxon>Lophotrochozoa</taxon>
        <taxon>Mollusca</taxon>
        <taxon>Bivalvia</taxon>
        <taxon>Autobranchia</taxon>
        <taxon>Heteroconchia</taxon>
        <taxon>Euheterodonta</taxon>
        <taxon>Imparidentia</taxon>
        <taxon>Neoheterodontei</taxon>
        <taxon>Myida</taxon>
        <taxon>Dreissenoidea</taxon>
        <taxon>Dreissenidae</taxon>
        <taxon>Dreissena</taxon>
    </lineage>
</organism>